<proteinExistence type="predicted"/>
<reference evidence="2 3" key="1">
    <citation type="submission" date="2019-03" db="EMBL/GenBank/DDBJ databases">
        <title>Arthrobacter sp. nov., an bacterium isolated from biocrust in Mu Us Desert.</title>
        <authorList>
            <person name="Lixiong L."/>
        </authorList>
    </citation>
    <scope>NUCLEOTIDE SEQUENCE [LARGE SCALE GENOMIC DNA]</scope>
    <source>
        <strain evidence="2 3">SLN-3</strain>
    </source>
</reference>
<dbReference type="InterPro" id="IPR036388">
    <property type="entry name" value="WH-like_DNA-bd_sf"/>
</dbReference>
<dbReference type="PROSITE" id="PS50995">
    <property type="entry name" value="HTH_MARR_2"/>
    <property type="match status" value="1"/>
</dbReference>
<feature type="domain" description="HTH marR-type" evidence="1">
    <location>
        <begin position="24"/>
        <end position="159"/>
    </location>
</feature>
<gene>
    <name evidence="2" type="ORF">E2F48_11955</name>
</gene>
<dbReference type="InterPro" id="IPR036390">
    <property type="entry name" value="WH_DNA-bd_sf"/>
</dbReference>
<dbReference type="Gene3D" id="1.10.10.10">
    <property type="entry name" value="Winged helix-like DNA-binding domain superfamily/Winged helix DNA-binding domain"/>
    <property type="match status" value="1"/>
</dbReference>
<dbReference type="SUPFAM" id="SSF46785">
    <property type="entry name" value="Winged helix' DNA-binding domain"/>
    <property type="match status" value="1"/>
</dbReference>
<accession>A0A4R5TU30</accession>
<organism evidence="2 3">
    <name type="scientific">Arthrobacter crusticola</name>
    <dbReference type="NCBI Taxonomy" id="2547960"/>
    <lineage>
        <taxon>Bacteria</taxon>
        <taxon>Bacillati</taxon>
        <taxon>Actinomycetota</taxon>
        <taxon>Actinomycetes</taxon>
        <taxon>Micrococcales</taxon>
        <taxon>Micrococcaceae</taxon>
        <taxon>Arthrobacter</taxon>
    </lineage>
</organism>
<dbReference type="SMART" id="SM00347">
    <property type="entry name" value="HTH_MARR"/>
    <property type="match status" value="1"/>
</dbReference>
<evidence type="ECO:0000313" key="3">
    <source>
        <dbReference type="Proteomes" id="UP000295411"/>
    </source>
</evidence>
<protein>
    <submittedName>
        <fullName evidence="2">MarR family transcriptional regulator</fullName>
    </submittedName>
</protein>
<dbReference type="OrthoDB" id="8635520at2"/>
<dbReference type="PANTHER" id="PTHR33164">
    <property type="entry name" value="TRANSCRIPTIONAL REGULATOR, MARR FAMILY"/>
    <property type="match status" value="1"/>
</dbReference>
<dbReference type="InterPro" id="IPR000835">
    <property type="entry name" value="HTH_MarR-typ"/>
</dbReference>
<dbReference type="PANTHER" id="PTHR33164:SF99">
    <property type="entry name" value="MARR FAMILY REGULATORY PROTEIN"/>
    <property type="match status" value="1"/>
</dbReference>
<dbReference type="GO" id="GO:0003700">
    <property type="term" value="F:DNA-binding transcription factor activity"/>
    <property type="evidence" value="ECO:0007669"/>
    <property type="project" value="InterPro"/>
</dbReference>
<evidence type="ECO:0000313" key="2">
    <source>
        <dbReference type="EMBL" id="TDK24545.1"/>
    </source>
</evidence>
<dbReference type="AlphaFoldDB" id="A0A4R5TU30"/>
<dbReference type="Pfam" id="PF01047">
    <property type="entry name" value="MarR"/>
    <property type="match status" value="1"/>
</dbReference>
<dbReference type="GO" id="GO:0006950">
    <property type="term" value="P:response to stress"/>
    <property type="evidence" value="ECO:0007669"/>
    <property type="project" value="TreeGrafter"/>
</dbReference>
<dbReference type="Proteomes" id="UP000295411">
    <property type="component" value="Unassembled WGS sequence"/>
</dbReference>
<sequence length="171" mass="19201">MAAYSAAKENRGLNPARRSPTGTELAIWRRLLDTTAELRRRMATVLGASNLSGQDYEVLLTLSEAGGRELRSSELAGVMNWERSRLSHHIGRMEKRELVRREECLTDNRGAFVRLTDAGADAFRRASVPQLQAVKEHFADALTPVQLENLADILDSLQRHFQSDSSKEDPR</sequence>
<comment type="caution">
    <text evidence="2">The sequence shown here is derived from an EMBL/GenBank/DDBJ whole genome shotgun (WGS) entry which is preliminary data.</text>
</comment>
<evidence type="ECO:0000259" key="1">
    <source>
        <dbReference type="PROSITE" id="PS50995"/>
    </source>
</evidence>
<dbReference type="EMBL" id="SMTK01000004">
    <property type="protein sequence ID" value="TDK24545.1"/>
    <property type="molecule type" value="Genomic_DNA"/>
</dbReference>
<dbReference type="RefSeq" id="WP_133404223.1">
    <property type="nucleotide sequence ID" value="NZ_SMTK01000004.1"/>
</dbReference>
<dbReference type="InterPro" id="IPR039422">
    <property type="entry name" value="MarR/SlyA-like"/>
</dbReference>
<name>A0A4R5TU30_9MICC</name>
<keyword evidence="3" id="KW-1185">Reference proteome</keyword>